<dbReference type="Gene3D" id="2.60.120.200">
    <property type="match status" value="1"/>
</dbReference>
<protein>
    <recommendedName>
        <fullName evidence="2">Alginate lyase</fullName>
    </recommendedName>
</protein>
<evidence type="ECO:0000313" key="1">
    <source>
        <dbReference type="EMBL" id="CAA9496658.1"/>
    </source>
</evidence>
<reference evidence="1" key="1">
    <citation type="submission" date="2020-02" db="EMBL/GenBank/DDBJ databases">
        <authorList>
            <person name="Meier V. D."/>
        </authorList>
    </citation>
    <scope>NUCLEOTIDE SEQUENCE</scope>
    <source>
        <strain evidence="1">AVDCRST_MAG44</strain>
    </source>
</reference>
<sequence>MEVSRREFSLGGLASAFGPLSLPAAAGLIIPTSGPLARTATPDALSYQSTLQDGFTPSHIHWNGRKWRCTAGSTWQPNLDHCLRLTSRKARFEIRNSAADRAVRDPVDKRRSELHYPKRPRLPNDVPLWAAMSFIHHRWDDPRGMADLWGGVHGQIHMGSTFGGSPAVAFRRSRDGAFRITTRGENATKNTVRYEAPLAFDRVHDLVYRLVLSPTDGALAVWLDGRKVVDLTGESIGSRHAECYWNFGCYYAGGVTCPVVAEFGNHVYPDTPDLSRRVAAPPAWPA</sequence>
<name>A0A6J4SMY3_9SPHN</name>
<evidence type="ECO:0008006" key="2">
    <source>
        <dbReference type="Google" id="ProtNLM"/>
    </source>
</evidence>
<organism evidence="1">
    <name type="scientific">uncultured Sphingomonas sp</name>
    <dbReference type="NCBI Taxonomy" id="158754"/>
    <lineage>
        <taxon>Bacteria</taxon>
        <taxon>Pseudomonadati</taxon>
        <taxon>Pseudomonadota</taxon>
        <taxon>Alphaproteobacteria</taxon>
        <taxon>Sphingomonadales</taxon>
        <taxon>Sphingomonadaceae</taxon>
        <taxon>Sphingomonas</taxon>
        <taxon>environmental samples</taxon>
    </lineage>
</organism>
<dbReference type="AlphaFoldDB" id="A0A6J4SMY3"/>
<gene>
    <name evidence="1" type="ORF">AVDCRST_MAG44-505</name>
</gene>
<dbReference type="EMBL" id="CADCVY010000039">
    <property type="protein sequence ID" value="CAA9496658.1"/>
    <property type="molecule type" value="Genomic_DNA"/>
</dbReference>
<accession>A0A6J4SMY3</accession>
<proteinExistence type="predicted"/>